<dbReference type="EMBL" id="UHFN01000002">
    <property type="protein sequence ID" value="SUN58143.1"/>
    <property type="molecule type" value="Genomic_DNA"/>
</dbReference>
<evidence type="ECO:0000313" key="2">
    <source>
        <dbReference type="EMBL" id="SUN58143.1"/>
    </source>
</evidence>
<keyword evidence="1" id="KW-0812">Transmembrane</keyword>
<dbReference type="Proteomes" id="UP000254924">
    <property type="component" value="Unassembled WGS sequence"/>
</dbReference>
<name>A0A380K1T9_9STRE</name>
<keyword evidence="1" id="KW-0472">Membrane</keyword>
<feature type="transmembrane region" description="Helical" evidence="1">
    <location>
        <begin position="90"/>
        <end position="107"/>
    </location>
</feature>
<dbReference type="AlphaFoldDB" id="A0A380K1T9"/>
<accession>A0A380K1T9</accession>
<proteinExistence type="predicted"/>
<evidence type="ECO:0000256" key="1">
    <source>
        <dbReference type="SAM" id="Phobius"/>
    </source>
</evidence>
<evidence type="ECO:0008006" key="4">
    <source>
        <dbReference type="Google" id="ProtNLM"/>
    </source>
</evidence>
<protein>
    <recommendedName>
        <fullName evidence="4">Thioredoxin</fullName>
    </recommendedName>
</protein>
<keyword evidence="1" id="KW-1133">Transmembrane helix</keyword>
<evidence type="ECO:0000313" key="3">
    <source>
        <dbReference type="Proteomes" id="UP000254924"/>
    </source>
</evidence>
<keyword evidence="3" id="KW-1185">Reference proteome</keyword>
<feature type="transmembrane region" description="Helical" evidence="1">
    <location>
        <begin position="58"/>
        <end position="78"/>
    </location>
</feature>
<dbReference type="InterPro" id="IPR036249">
    <property type="entry name" value="Thioredoxin-like_sf"/>
</dbReference>
<dbReference type="OrthoDB" id="9809733at2"/>
<dbReference type="Gene3D" id="3.40.30.10">
    <property type="entry name" value="Glutaredoxin"/>
    <property type="match status" value="1"/>
</dbReference>
<reference evidence="2 3" key="1">
    <citation type="submission" date="2018-06" db="EMBL/GenBank/DDBJ databases">
        <authorList>
            <consortium name="Pathogen Informatics"/>
            <person name="Doyle S."/>
        </authorList>
    </citation>
    <scope>NUCLEOTIDE SEQUENCE [LARGE SCALE GENOMIC DNA]</scope>
    <source>
        <strain evidence="2 3">NCTC12224</strain>
    </source>
</reference>
<dbReference type="SUPFAM" id="SSF52833">
    <property type="entry name" value="Thioredoxin-like"/>
    <property type="match status" value="1"/>
</dbReference>
<gene>
    <name evidence="2" type="ORF">NCTC12224_00167</name>
</gene>
<organism evidence="2 3">
    <name type="scientific">Streptococcus hyointestinalis</name>
    <dbReference type="NCBI Taxonomy" id="1337"/>
    <lineage>
        <taxon>Bacteria</taxon>
        <taxon>Bacillati</taxon>
        <taxon>Bacillota</taxon>
        <taxon>Bacilli</taxon>
        <taxon>Lactobacillales</taxon>
        <taxon>Streptococcaceae</taxon>
        <taxon>Streptococcus</taxon>
    </lineage>
</organism>
<sequence>MKKEKSLYTQIERFITHIFKSHEYRPWLIYSLIVLVIGLLFVVNVNRHVIYAVDLTSIYTYLYIIILLLLALVYIWLANIEDIPQSDLKMFILYVIPSLFLVLGFVYPRAFNQMSFTDKMVTTQLSKNENTNRFSSATHLVELYKDVESGKTKLSDKANVYIFYKTSCPLCKVSVPALLKNLTPEEKKKVVFINLDDKGGSALATKMGIKQASTALVYSGGRASYYKMATFDEETGKFSVLEDNIQFIKEVAGR</sequence>
<feature type="transmembrane region" description="Helical" evidence="1">
    <location>
        <begin position="27"/>
        <end position="46"/>
    </location>
</feature>